<protein>
    <submittedName>
        <fullName evidence="1">Uncharacterized protein</fullName>
    </submittedName>
</protein>
<reference evidence="1" key="2">
    <citation type="submission" date="2020-05" db="UniProtKB">
        <authorList>
            <consortium name="EnsemblMetazoa"/>
        </authorList>
    </citation>
    <scope>IDENTIFICATION</scope>
    <source>
        <strain evidence="1">IAEA</strain>
    </source>
</reference>
<sequence>MIAQVNKIESQEIVKLFAHSGWRMLITLVFDDDIVLDRTLLYVTTVLVRDLVLTFGVAYITKPNSTDSGAKKL</sequence>
<dbReference type="Proteomes" id="UP000092460">
    <property type="component" value="Unassembled WGS sequence"/>
</dbReference>
<dbReference type="AlphaFoldDB" id="A0A1B0BM40"/>
<reference evidence="2" key="1">
    <citation type="submission" date="2015-01" db="EMBL/GenBank/DDBJ databases">
        <authorList>
            <person name="Aksoy S."/>
            <person name="Warren W."/>
            <person name="Wilson R.K."/>
        </authorList>
    </citation>
    <scope>NUCLEOTIDE SEQUENCE [LARGE SCALE GENOMIC DNA]</scope>
    <source>
        <strain evidence="2">IAEA</strain>
    </source>
</reference>
<evidence type="ECO:0000313" key="2">
    <source>
        <dbReference type="Proteomes" id="UP000092460"/>
    </source>
</evidence>
<proteinExistence type="predicted"/>
<organism evidence="1 2">
    <name type="scientific">Glossina palpalis gambiensis</name>
    <dbReference type="NCBI Taxonomy" id="67801"/>
    <lineage>
        <taxon>Eukaryota</taxon>
        <taxon>Metazoa</taxon>
        <taxon>Ecdysozoa</taxon>
        <taxon>Arthropoda</taxon>
        <taxon>Hexapoda</taxon>
        <taxon>Insecta</taxon>
        <taxon>Pterygota</taxon>
        <taxon>Neoptera</taxon>
        <taxon>Endopterygota</taxon>
        <taxon>Diptera</taxon>
        <taxon>Brachycera</taxon>
        <taxon>Muscomorpha</taxon>
        <taxon>Hippoboscoidea</taxon>
        <taxon>Glossinidae</taxon>
        <taxon>Glossina</taxon>
    </lineage>
</organism>
<name>A0A1B0BM40_9MUSC</name>
<dbReference type="VEuPathDB" id="VectorBase:GPPI034410"/>
<accession>A0A1B0BM40</accession>
<evidence type="ECO:0000313" key="1">
    <source>
        <dbReference type="EnsemblMetazoa" id="GPPI034410-PA"/>
    </source>
</evidence>
<dbReference type="EMBL" id="JXJN01016659">
    <property type="status" value="NOT_ANNOTATED_CDS"/>
    <property type="molecule type" value="Genomic_DNA"/>
</dbReference>
<dbReference type="EnsemblMetazoa" id="GPPI034410-RA">
    <property type="protein sequence ID" value="GPPI034410-PA"/>
    <property type="gene ID" value="GPPI034410"/>
</dbReference>
<keyword evidence="2" id="KW-1185">Reference proteome</keyword>